<evidence type="ECO:0000313" key="4">
    <source>
        <dbReference type="Proteomes" id="UP000460221"/>
    </source>
</evidence>
<accession>A0A7K1FQ47</accession>
<evidence type="ECO:0000259" key="2">
    <source>
        <dbReference type="Pfam" id="PF03795"/>
    </source>
</evidence>
<comment type="caution">
    <text evidence="3">The sequence shown here is derived from an EMBL/GenBank/DDBJ whole genome shotgun (WGS) entry which is preliminary data.</text>
</comment>
<dbReference type="PANTHER" id="PTHR35174">
    <property type="entry name" value="BLL7171 PROTEIN-RELATED"/>
    <property type="match status" value="1"/>
</dbReference>
<proteinExistence type="inferred from homology"/>
<keyword evidence="4" id="KW-1185">Reference proteome</keyword>
<gene>
    <name evidence="3" type="ORF">GIS00_20180</name>
</gene>
<dbReference type="Pfam" id="PF03795">
    <property type="entry name" value="YCII"/>
    <property type="match status" value="1"/>
</dbReference>
<evidence type="ECO:0000313" key="3">
    <source>
        <dbReference type="EMBL" id="MTD16261.1"/>
    </source>
</evidence>
<dbReference type="SUPFAM" id="SSF54909">
    <property type="entry name" value="Dimeric alpha+beta barrel"/>
    <property type="match status" value="1"/>
</dbReference>
<dbReference type="AlphaFoldDB" id="A0A7K1FQ47"/>
<reference evidence="3 4" key="1">
    <citation type="submission" date="2019-11" db="EMBL/GenBank/DDBJ databases">
        <authorList>
            <person name="Jiang L.-Q."/>
        </authorList>
    </citation>
    <scope>NUCLEOTIDE SEQUENCE [LARGE SCALE GENOMIC DNA]</scope>
    <source>
        <strain evidence="3 4">YIM 132087</strain>
    </source>
</reference>
<dbReference type="InterPro" id="IPR005545">
    <property type="entry name" value="YCII"/>
</dbReference>
<dbReference type="RefSeq" id="WP_154770278.1">
    <property type="nucleotide sequence ID" value="NZ_WLYK01000009.1"/>
</dbReference>
<dbReference type="Gene3D" id="3.30.70.1060">
    <property type="entry name" value="Dimeric alpha+beta barrel"/>
    <property type="match status" value="1"/>
</dbReference>
<comment type="similarity">
    <text evidence="1">Belongs to the YciI family.</text>
</comment>
<dbReference type="PANTHER" id="PTHR35174:SF3">
    <property type="entry name" value="BLL7171 PROTEIN"/>
    <property type="match status" value="1"/>
</dbReference>
<sequence length="131" mass="14203">MTTELLEEPEMPKYLLSIVEAEEPYAEGGGASFDEIMAMHHSFSQAVADAGASIVGGEALLPVATATFFRGTRTDDVRTVDNPLPEAKEILGGYYLIEAADESVAAELAKVCPAPFGYIEMRPIWDFSEQQ</sequence>
<dbReference type="InterPro" id="IPR011008">
    <property type="entry name" value="Dimeric_a/b-barrel"/>
</dbReference>
<dbReference type="Proteomes" id="UP000460221">
    <property type="component" value="Unassembled WGS sequence"/>
</dbReference>
<evidence type="ECO:0000256" key="1">
    <source>
        <dbReference type="ARBA" id="ARBA00007689"/>
    </source>
</evidence>
<dbReference type="EMBL" id="WLYK01000009">
    <property type="protein sequence ID" value="MTD16261.1"/>
    <property type="molecule type" value="Genomic_DNA"/>
</dbReference>
<feature type="domain" description="YCII-related" evidence="2">
    <location>
        <begin position="27"/>
        <end position="128"/>
    </location>
</feature>
<protein>
    <recommendedName>
        <fullName evidence="2">YCII-related domain-containing protein</fullName>
    </recommendedName>
</protein>
<organism evidence="3 4">
    <name type="scientific">Nakamurella alba</name>
    <dbReference type="NCBI Taxonomy" id="2665158"/>
    <lineage>
        <taxon>Bacteria</taxon>
        <taxon>Bacillati</taxon>
        <taxon>Actinomycetota</taxon>
        <taxon>Actinomycetes</taxon>
        <taxon>Nakamurellales</taxon>
        <taxon>Nakamurellaceae</taxon>
        <taxon>Nakamurella</taxon>
    </lineage>
</organism>
<name>A0A7K1FQ47_9ACTN</name>